<dbReference type="AlphaFoldDB" id="A0A0E9QZP9"/>
<proteinExistence type="predicted"/>
<name>A0A0E9QZP9_ANGAN</name>
<reference evidence="1" key="2">
    <citation type="journal article" date="2015" name="Fish Shellfish Immunol.">
        <title>Early steps in the European eel (Anguilla anguilla)-Vibrio vulnificus interaction in the gills: Role of the RtxA13 toxin.</title>
        <authorList>
            <person name="Callol A."/>
            <person name="Pajuelo D."/>
            <person name="Ebbesson L."/>
            <person name="Teles M."/>
            <person name="MacKenzie S."/>
            <person name="Amaro C."/>
        </authorList>
    </citation>
    <scope>NUCLEOTIDE SEQUENCE</scope>
</reference>
<sequence>MLVPPASLHRPHLLHSFSTAHFHLISVFISLF</sequence>
<accession>A0A0E9QZP9</accession>
<evidence type="ECO:0000313" key="1">
    <source>
        <dbReference type="EMBL" id="JAH22401.1"/>
    </source>
</evidence>
<reference evidence="1" key="1">
    <citation type="submission" date="2014-11" db="EMBL/GenBank/DDBJ databases">
        <authorList>
            <person name="Amaro Gonzalez C."/>
        </authorList>
    </citation>
    <scope>NUCLEOTIDE SEQUENCE</scope>
</reference>
<protein>
    <submittedName>
        <fullName evidence="1">Uncharacterized protein</fullName>
    </submittedName>
</protein>
<organism evidence="1">
    <name type="scientific">Anguilla anguilla</name>
    <name type="common">European freshwater eel</name>
    <name type="synonym">Muraena anguilla</name>
    <dbReference type="NCBI Taxonomy" id="7936"/>
    <lineage>
        <taxon>Eukaryota</taxon>
        <taxon>Metazoa</taxon>
        <taxon>Chordata</taxon>
        <taxon>Craniata</taxon>
        <taxon>Vertebrata</taxon>
        <taxon>Euteleostomi</taxon>
        <taxon>Actinopterygii</taxon>
        <taxon>Neopterygii</taxon>
        <taxon>Teleostei</taxon>
        <taxon>Anguilliformes</taxon>
        <taxon>Anguillidae</taxon>
        <taxon>Anguilla</taxon>
    </lineage>
</organism>
<dbReference type="EMBL" id="GBXM01086176">
    <property type="protein sequence ID" value="JAH22401.1"/>
    <property type="molecule type" value="Transcribed_RNA"/>
</dbReference>